<keyword evidence="4" id="KW-0998">Cell outer membrane</keyword>
<dbReference type="InterPro" id="IPR028974">
    <property type="entry name" value="TSP_type-3_rpt"/>
</dbReference>
<dbReference type="PANTHER" id="PTHR30329">
    <property type="entry name" value="STATOR ELEMENT OF FLAGELLAR MOTOR COMPLEX"/>
    <property type="match status" value="1"/>
</dbReference>
<feature type="region of interest" description="Disordered" evidence="6">
    <location>
        <begin position="134"/>
        <end position="163"/>
    </location>
</feature>
<evidence type="ECO:0000256" key="6">
    <source>
        <dbReference type="SAM" id="MobiDB-lite"/>
    </source>
</evidence>
<feature type="domain" description="OmpA-like" evidence="7">
    <location>
        <begin position="166"/>
        <end position="284"/>
    </location>
</feature>
<dbReference type="GO" id="GO:0007155">
    <property type="term" value="P:cell adhesion"/>
    <property type="evidence" value="ECO:0007669"/>
    <property type="project" value="InterPro"/>
</dbReference>
<dbReference type="InterPro" id="IPR003367">
    <property type="entry name" value="Thrombospondin_3-like_rpt"/>
</dbReference>
<reference evidence="8 9" key="1">
    <citation type="journal article" date="2019" name="Nat. Microbiol.">
        <title>Mediterranean grassland soil C-N compound turnover is dependent on rainfall and depth, and is mediated by genomically divergent microorganisms.</title>
        <authorList>
            <person name="Diamond S."/>
            <person name="Andeer P.F."/>
            <person name="Li Z."/>
            <person name="Crits-Christoph A."/>
            <person name="Burstein D."/>
            <person name="Anantharaman K."/>
            <person name="Lane K.R."/>
            <person name="Thomas B.C."/>
            <person name="Pan C."/>
            <person name="Northen T.R."/>
            <person name="Banfield J.F."/>
        </authorList>
    </citation>
    <scope>NUCLEOTIDE SEQUENCE [LARGE SCALE GENOMIC DNA]</scope>
    <source>
        <strain evidence="8">WS_8</strain>
    </source>
</reference>
<evidence type="ECO:0000313" key="8">
    <source>
        <dbReference type="EMBL" id="TMQ67305.1"/>
    </source>
</evidence>
<dbReference type="GO" id="GO:0009279">
    <property type="term" value="C:cell outer membrane"/>
    <property type="evidence" value="ECO:0007669"/>
    <property type="project" value="UniProtKB-SubCell"/>
</dbReference>
<accession>A0A538TUM8</accession>
<dbReference type="PROSITE" id="PS51123">
    <property type="entry name" value="OMPA_2"/>
    <property type="match status" value="1"/>
</dbReference>
<organism evidence="8 9">
    <name type="scientific">Eiseniibacteriota bacterium</name>
    <dbReference type="NCBI Taxonomy" id="2212470"/>
    <lineage>
        <taxon>Bacteria</taxon>
        <taxon>Candidatus Eiseniibacteriota</taxon>
    </lineage>
</organism>
<dbReference type="Proteomes" id="UP000316609">
    <property type="component" value="Unassembled WGS sequence"/>
</dbReference>
<dbReference type="InterPro" id="IPR050330">
    <property type="entry name" value="Bact_OuterMem_StrucFunc"/>
</dbReference>
<sequence length="296" mass="32576">MVPPTPPWARCPRMNVCPSGRWWTMTLRCLIVAALLVPLAAGNAWAIPPSTAAHVDPKAPCFRWPAVDMDGDGVFDRIDRCVDTPKGCAVDRYGCTLDSDGDGVCDGLDKCPNTPAGMKVDSHGCQAGVATLKETHAEPEPPREVAKEQPSAPRPSAPVSESERQLIASGRIRLENVYFETGSARLLAESEASLDEAAAALEKFRDLRVEVEGHTDTRGSAKYNRSLSQARAEAVRDFLLAHSKLRPENFTARGYGETRPETKERNEEELLRNRRVELRVLNPEALPRGVQVEQKR</sequence>
<evidence type="ECO:0000259" key="7">
    <source>
        <dbReference type="PROSITE" id="PS51123"/>
    </source>
</evidence>
<evidence type="ECO:0000256" key="3">
    <source>
        <dbReference type="ARBA" id="ARBA00023136"/>
    </source>
</evidence>
<comment type="caution">
    <text evidence="8">The sequence shown here is derived from an EMBL/GenBank/DDBJ whole genome shotgun (WGS) entry which is preliminary data.</text>
</comment>
<name>A0A538TUM8_UNCEI</name>
<dbReference type="PANTHER" id="PTHR30329:SF21">
    <property type="entry name" value="LIPOPROTEIN YIAD-RELATED"/>
    <property type="match status" value="1"/>
</dbReference>
<protein>
    <submittedName>
        <fullName evidence="8">OmpA family protein</fullName>
    </submittedName>
</protein>
<dbReference type="Pfam" id="PF00691">
    <property type="entry name" value="OmpA"/>
    <property type="match status" value="1"/>
</dbReference>
<evidence type="ECO:0000256" key="2">
    <source>
        <dbReference type="ARBA" id="ARBA00022729"/>
    </source>
</evidence>
<dbReference type="EMBL" id="VBOY01000045">
    <property type="protein sequence ID" value="TMQ67305.1"/>
    <property type="molecule type" value="Genomic_DNA"/>
</dbReference>
<dbReference type="SUPFAM" id="SSF103647">
    <property type="entry name" value="TSP type-3 repeat"/>
    <property type="match status" value="1"/>
</dbReference>
<dbReference type="PRINTS" id="PR01021">
    <property type="entry name" value="OMPADOMAIN"/>
</dbReference>
<dbReference type="AlphaFoldDB" id="A0A538TUM8"/>
<keyword evidence="3 5" id="KW-0472">Membrane</keyword>
<dbReference type="GO" id="GO:0005509">
    <property type="term" value="F:calcium ion binding"/>
    <property type="evidence" value="ECO:0007669"/>
    <property type="project" value="InterPro"/>
</dbReference>
<dbReference type="Pfam" id="PF02412">
    <property type="entry name" value="TSP_3"/>
    <property type="match status" value="1"/>
</dbReference>
<keyword evidence="2" id="KW-0732">Signal</keyword>
<dbReference type="InterPro" id="IPR006665">
    <property type="entry name" value="OmpA-like"/>
</dbReference>
<dbReference type="InterPro" id="IPR006664">
    <property type="entry name" value="OMP_bac"/>
</dbReference>
<feature type="compositionally biased region" description="Basic and acidic residues" evidence="6">
    <location>
        <begin position="134"/>
        <end position="147"/>
    </location>
</feature>
<proteinExistence type="predicted"/>
<gene>
    <name evidence="8" type="ORF">E6K78_05385</name>
</gene>
<dbReference type="Gene3D" id="4.10.1080.10">
    <property type="entry name" value="TSP type-3 repeat"/>
    <property type="match status" value="1"/>
</dbReference>
<comment type="subcellular location">
    <subcellularLocation>
        <location evidence="1">Cell outer membrane</location>
    </subcellularLocation>
</comment>
<evidence type="ECO:0000256" key="4">
    <source>
        <dbReference type="ARBA" id="ARBA00023237"/>
    </source>
</evidence>
<evidence type="ECO:0000256" key="1">
    <source>
        <dbReference type="ARBA" id="ARBA00004442"/>
    </source>
</evidence>
<dbReference type="CDD" id="cd07185">
    <property type="entry name" value="OmpA_C-like"/>
    <property type="match status" value="1"/>
</dbReference>
<dbReference type="InterPro" id="IPR036737">
    <property type="entry name" value="OmpA-like_sf"/>
</dbReference>
<evidence type="ECO:0000256" key="5">
    <source>
        <dbReference type="PROSITE-ProRule" id="PRU00473"/>
    </source>
</evidence>
<evidence type="ECO:0000313" key="9">
    <source>
        <dbReference type="Proteomes" id="UP000316609"/>
    </source>
</evidence>
<dbReference type="Gene3D" id="3.30.1330.60">
    <property type="entry name" value="OmpA-like domain"/>
    <property type="match status" value="1"/>
</dbReference>
<dbReference type="SUPFAM" id="SSF103088">
    <property type="entry name" value="OmpA-like"/>
    <property type="match status" value="1"/>
</dbReference>